<feature type="transmembrane region" description="Helical" evidence="1">
    <location>
        <begin position="136"/>
        <end position="161"/>
    </location>
</feature>
<feature type="transmembrane region" description="Helical" evidence="1">
    <location>
        <begin position="111"/>
        <end position="130"/>
    </location>
</feature>
<feature type="transmembrane region" description="Helical" evidence="1">
    <location>
        <begin position="80"/>
        <end position="99"/>
    </location>
</feature>
<keyword evidence="1" id="KW-1133">Transmembrane helix</keyword>
<sequence length="384" mass="41178">MGRKTFRKIAPDDKHDRDAAERWFLSRGMPAVLTPRARWSHVVPRSAPALASYATVMVALLIVYFLIGTSEIYIDGAPSPVERIVLTVIVLAVPVAAVVGRRVSSLQSRRAQTIVAIAAMAVAATSAVIQGGSSHLLSAAAVVLVILALTASGAGAVLAWAMQLTMNQIAAMGALFVRALPVLLLTVVFYFNTYVWLMASVISRSRLWLAVLILLTVTVAFIVSGTVARIRPTLTGVSLTDDDAGRLTGTPFATMADRPTTRSLTRSERFNVVLLLAAAQITHLMMVAICTAAIYFALGLVLLSPAVLARWTANGSPDGTILGMTIPVPQALIHMTLLLIALTFMYVSARSVTDDEFKSRFLDPLIADLRATLVARNRYRPQGG</sequence>
<proteinExistence type="predicted"/>
<evidence type="ECO:0008006" key="4">
    <source>
        <dbReference type="Google" id="ProtNLM"/>
    </source>
</evidence>
<name>A0A1Y0C3H3_9MYCO</name>
<keyword evidence="3" id="KW-1185">Reference proteome</keyword>
<gene>
    <name evidence="2" type="ORF">BTO20_15090</name>
</gene>
<feature type="transmembrane region" description="Helical" evidence="1">
    <location>
        <begin position="50"/>
        <end position="74"/>
    </location>
</feature>
<keyword evidence="1" id="KW-0812">Transmembrane</keyword>
<dbReference type="EMBL" id="CP020809">
    <property type="protein sequence ID" value="ART69739.1"/>
    <property type="molecule type" value="Genomic_DNA"/>
</dbReference>
<feature type="transmembrane region" description="Helical" evidence="1">
    <location>
        <begin position="272"/>
        <end position="298"/>
    </location>
</feature>
<dbReference type="KEGG" id="mdx:BTO20_15090"/>
<evidence type="ECO:0000313" key="3">
    <source>
        <dbReference type="Proteomes" id="UP000195331"/>
    </source>
</evidence>
<keyword evidence="1" id="KW-0472">Membrane</keyword>
<organism evidence="2 3">
    <name type="scientific">Mycobacterium dioxanotrophicus</name>
    <dbReference type="NCBI Taxonomy" id="482462"/>
    <lineage>
        <taxon>Bacteria</taxon>
        <taxon>Bacillati</taxon>
        <taxon>Actinomycetota</taxon>
        <taxon>Actinomycetes</taxon>
        <taxon>Mycobacteriales</taxon>
        <taxon>Mycobacteriaceae</taxon>
        <taxon>Mycobacterium</taxon>
    </lineage>
</organism>
<evidence type="ECO:0000313" key="2">
    <source>
        <dbReference type="EMBL" id="ART69739.1"/>
    </source>
</evidence>
<dbReference type="Proteomes" id="UP000195331">
    <property type="component" value="Chromosome"/>
</dbReference>
<dbReference type="OrthoDB" id="4750264at2"/>
<reference evidence="2 3" key="1">
    <citation type="submission" date="2017-04" db="EMBL/GenBank/DDBJ databases">
        <title>Whole Genome Sequence of 1,4-Dioxane Degrading Bacterium Mycobacterium dioxanotrophicus PH-06.</title>
        <authorList>
            <person name="He Y."/>
        </authorList>
    </citation>
    <scope>NUCLEOTIDE SEQUENCE [LARGE SCALE GENOMIC DNA]</scope>
    <source>
        <strain evidence="2 3">PH-06</strain>
    </source>
</reference>
<protein>
    <recommendedName>
        <fullName evidence="4">Integral membrane protein</fullName>
    </recommendedName>
</protein>
<feature type="transmembrane region" description="Helical" evidence="1">
    <location>
        <begin position="207"/>
        <end position="228"/>
    </location>
</feature>
<dbReference type="AlphaFoldDB" id="A0A1Y0C3H3"/>
<evidence type="ECO:0000256" key="1">
    <source>
        <dbReference type="SAM" id="Phobius"/>
    </source>
</evidence>
<accession>A0A1Y0C3H3</accession>
<feature type="transmembrane region" description="Helical" evidence="1">
    <location>
        <begin position="331"/>
        <end position="349"/>
    </location>
</feature>
<feature type="transmembrane region" description="Helical" evidence="1">
    <location>
        <begin position="173"/>
        <end position="195"/>
    </location>
</feature>